<evidence type="ECO:0000256" key="1">
    <source>
        <dbReference type="ARBA" id="ARBA00023125"/>
    </source>
</evidence>
<organism evidence="3 4">
    <name type="scientific">Fictibacillus marinisediminis</name>
    <dbReference type="NCBI Taxonomy" id="2878389"/>
    <lineage>
        <taxon>Bacteria</taxon>
        <taxon>Bacillati</taxon>
        <taxon>Bacillota</taxon>
        <taxon>Bacilli</taxon>
        <taxon>Bacillales</taxon>
        <taxon>Fictibacillaceae</taxon>
        <taxon>Fictibacillus</taxon>
    </lineage>
</organism>
<reference evidence="3" key="1">
    <citation type="submission" date="2021-09" db="EMBL/GenBank/DDBJ databases">
        <title>Genome analysis of Fictibacillus sp. KIGAM418 isolated from marine sediment.</title>
        <authorList>
            <person name="Seo M.-J."/>
            <person name="Cho E.-S."/>
            <person name="Hwang C.Y."/>
        </authorList>
    </citation>
    <scope>NUCLEOTIDE SEQUENCE</scope>
    <source>
        <strain evidence="3">KIGAM418</strain>
    </source>
</reference>
<dbReference type="InterPro" id="IPR036390">
    <property type="entry name" value="WH_DNA-bd_sf"/>
</dbReference>
<proteinExistence type="predicted"/>
<sequence>MKNRETLVKDLVTNYRNQTKKIRACFHPLLKDFIPLNEYAALKVLRCQGDQMVSEIADQLQVTNSHISVTSDKLINRGLVTRKHSEQDRRIVYLSITPKGEQLADKMDDVLQDFYEETFSELSEEEIEMFIKLLNKIKM</sequence>
<dbReference type="SMART" id="SM00347">
    <property type="entry name" value="HTH_MARR"/>
    <property type="match status" value="1"/>
</dbReference>
<keyword evidence="1" id="KW-0238">DNA-binding</keyword>
<evidence type="ECO:0000313" key="3">
    <source>
        <dbReference type="EMBL" id="MCK6255583.1"/>
    </source>
</evidence>
<dbReference type="Pfam" id="PF01047">
    <property type="entry name" value="MarR"/>
    <property type="match status" value="1"/>
</dbReference>
<dbReference type="PANTHER" id="PTHR33164:SF67">
    <property type="entry name" value="TRANSCRIPTIONAL REGULATOR, MARR FAMILY"/>
    <property type="match status" value="1"/>
</dbReference>
<name>A0A9X2BFK6_9BACL</name>
<dbReference type="InterPro" id="IPR000835">
    <property type="entry name" value="HTH_MarR-typ"/>
</dbReference>
<comment type="caution">
    <text evidence="3">The sequence shown here is derived from an EMBL/GenBank/DDBJ whole genome shotgun (WGS) entry which is preliminary data.</text>
</comment>
<dbReference type="GO" id="GO:0003700">
    <property type="term" value="F:DNA-binding transcription factor activity"/>
    <property type="evidence" value="ECO:0007669"/>
    <property type="project" value="InterPro"/>
</dbReference>
<dbReference type="PROSITE" id="PS50995">
    <property type="entry name" value="HTH_MARR_2"/>
    <property type="match status" value="1"/>
</dbReference>
<dbReference type="PANTHER" id="PTHR33164">
    <property type="entry name" value="TRANSCRIPTIONAL REGULATOR, MARR FAMILY"/>
    <property type="match status" value="1"/>
</dbReference>
<gene>
    <name evidence="3" type="ORF">LCY76_02955</name>
</gene>
<dbReference type="InterPro" id="IPR036388">
    <property type="entry name" value="WH-like_DNA-bd_sf"/>
</dbReference>
<keyword evidence="4" id="KW-1185">Reference proteome</keyword>
<dbReference type="InterPro" id="IPR039422">
    <property type="entry name" value="MarR/SlyA-like"/>
</dbReference>
<feature type="domain" description="HTH marR-type" evidence="2">
    <location>
        <begin position="4"/>
        <end position="139"/>
    </location>
</feature>
<dbReference type="Gene3D" id="1.10.10.10">
    <property type="entry name" value="Winged helix-like DNA-binding domain superfamily/Winged helix DNA-binding domain"/>
    <property type="match status" value="1"/>
</dbReference>
<dbReference type="RefSeq" id="WP_053355818.1">
    <property type="nucleotide sequence ID" value="NZ_JAIWJX010000002.1"/>
</dbReference>
<evidence type="ECO:0000259" key="2">
    <source>
        <dbReference type="PROSITE" id="PS50995"/>
    </source>
</evidence>
<dbReference type="SUPFAM" id="SSF46785">
    <property type="entry name" value="Winged helix' DNA-binding domain"/>
    <property type="match status" value="1"/>
</dbReference>
<accession>A0A9X2BFK6</accession>
<dbReference type="Proteomes" id="UP001139011">
    <property type="component" value="Unassembled WGS sequence"/>
</dbReference>
<dbReference type="GO" id="GO:0006950">
    <property type="term" value="P:response to stress"/>
    <property type="evidence" value="ECO:0007669"/>
    <property type="project" value="TreeGrafter"/>
</dbReference>
<dbReference type="GO" id="GO:0003677">
    <property type="term" value="F:DNA binding"/>
    <property type="evidence" value="ECO:0007669"/>
    <property type="project" value="UniProtKB-KW"/>
</dbReference>
<dbReference type="PRINTS" id="PR00598">
    <property type="entry name" value="HTHMARR"/>
</dbReference>
<protein>
    <submittedName>
        <fullName evidence="3">MarR family transcriptional regulator</fullName>
    </submittedName>
</protein>
<dbReference type="EMBL" id="JAIWJX010000002">
    <property type="protein sequence ID" value="MCK6255583.1"/>
    <property type="molecule type" value="Genomic_DNA"/>
</dbReference>
<evidence type="ECO:0000313" key="4">
    <source>
        <dbReference type="Proteomes" id="UP001139011"/>
    </source>
</evidence>
<dbReference type="AlphaFoldDB" id="A0A9X2BFK6"/>